<keyword evidence="5" id="KW-1185">Reference proteome</keyword>
<dbReference type="PRINTS" id="PR00380">
    <property type="entry name" value="KINESINHEAVY"/>
</dbReference>
<proteinExistence type="predicted"/>
<keyword evidence="1" id="KW-0547">Nucleotide-binding</keyword>
<dbReference type="SUPFAM" id="SSF52540">
    <property type="entry name" value="P-loop containing nucleoside triphosphate hydrolases"/>
    <property type="match status" value="1"/>
</dbReference>
<keyword evidence="3" id="KW-1133">Transmembrane helix</keyword>
<name>A0A914R3Z9_PAREQ</name>
<dbReference type="InterPro" id="IPR036961">
    <property type="entry name" value="Kinesin_motor_dom_sf"/>
</dbReference>
<keyword evidence="3" id="KW-0812">Transmembrane</keyword>
<evidence type="ECO:0000256" key="3">
    <source>
        <dbReference type="SAM" id="Phobius"/>
    </source>
</evidence>
<evidence type="ECO:0000256" key="2">
    <source>
        <dbReference type="ARBA" id="ARBA00022840"/>
    </source>
</evidence>
<dbReference type="GO" id="GO:0003777">
    <property type="term" value="F:microtubule motor activity"/>
    <property type="evidence" value="ECO:0007669"/>
    <property type="project" value="InterPro"/>
</dbReference>
<dbReference type="GO" id="GO:0005524">
    <property type="term" value="F:ATP binding"/>
    <property type="evidence" value="ECO:0007669"/>
    <property type="project" value="UniProtKB-KW"/>
</dbReference>
<dbReference type="Pfam" id="PF00225">
    <property type="entry name" value="Kinesin"/>
    <property type="match status" value="1"/>
</dbReference>
<dbReference type="GO" id="GO:0007018">
    <property type="term" value="P:microtubule-based movement"/>
    <property type="evidence" value="ECO:0007669"/>
    <property type="project" value="InterPro"/>
</dbReference>
<dbReference type="WBParaSite" id="PEQ_0000098301-mRNA-1">
    <property type="protein sequence ID" value="PEQ_0000098301-mRNA-1"/>
    <property type="gene ID" value="PEQ_0000098301"/>
</dbReference>
<feature type="domain" description="Kinesin motor" evidence="4">
    <location>
        <begin position="1"/>
        <end position="250"/>
    </location>
</feature>
<dbReference type="GO" id="GO:0008017">
    <property type="term" value="F:microtubule binding"/>
    <property type="evidence" value="ECO:0007669"/>
    <property type="project" value="InterPro"/>
</dbReference>
<accession>A0A914R3Z9</accession>
<organism evidence="5 6">
    <name type="scientific">Parascaris equorum</name>
    <name type="common">Equine roundworm</name>
    <dbReference type="NCBI Taxonomy" id="6256"/>
    <lineage>
        <taxon>Eukaryota</taxon>
        <taxon>Metazoa</taxon>
        <taxon>Ecdysozoa</taxon>
        <taxon>Nematoda</taxon>
        <taxon>Chromadorea</taxon>
        <taxon>Rhabditida</taxon>
        <taxon>Spirurina</taxon>
        <taxon>Ascaridomorpha</taxon>
        <taxon>Ascaridoidea</taxon>
        <taxon>Ascarididae</taxon>
        <taxon>Parascaris</taxon>
    </lineage>
</organism>
<dbReference type="SMART" id="SM00129">
    <property type="entry name" value="KISc"/>
    <property type="match status" value="1"/>
</dbReference>
<sequence>GRIRLCVRIRPLLSGESRSVPPYINICGSNTVEIQHVSAFINMSFAVSVFMRMRRGSADEDCAGIIPRSFDVLFRSIGDLSSLGWQVSRKMVLQYFTMKLKMLHKPSPRVDANTSLKSFLIAYTIARWIDHAQNAMKWIYHSDMQRSWAMTKSSKISSRGHTIVRIKISSNVLRSRKHCRYLKLFRWLFVNCSTSTLCIVSHVPYMSDPLTKALAESLGAGSSRTMFIAHIRPNSEAAFESRRTIEFSNQGQR</sequence>
<keyword evidence="3" id="KW-0472">Membrane</keyword>
<evidence type="ECO:0000259" key="4">
    <source>
        <dbReference type="SMART" id="SM00129"/>
    </source>
</evidence>
<feature type="transmembrane region" description="Helical" evidence="3">
    <location>
        <begin position="184"/>
        <end position="205"/>
    </location>
</feature>
<keyword evidence="2" id="KW-0067">ATP-binding</keyword>
<reference evidence="6" key="1">
    <citation type="submission" date="2022-11" db="UniProtKB">
        <authorList>
            <consortium name="WormBaseParasite"/>
        </authorList>
    </citation>
    <scope>IDENTIFICATION</scope>
</reference>
<dbReference type="InterPro" id="IPR027417">
    <property type="entry name" value="P-loop_NTPase"/>
</dbReference>
<dbReference type="Gene3D" id="3.40.850.10">
    <property type="entry name" value="Kinesin motor domain"/>
    <property type="match status" value="1"/>
</dbReference>
<evidence type="ECO:0000256" key="1">
    <source>
        <dbReference type="ARBA" id="ARBA00022741"/>
    </source>
</evidence>
<evidence type="ECO:0000313" key="5">
    <source>
        <dbReference type="Proteomes" id="UP000887564"/>
    </source>
</evidence>
<protein>
    <submittedName>
        <fullName evidence="6">Kinesin motor domain-containing protein</fullName>
    </submittedName>
</protein>
<evidence type="ECO:0000313" key="6">
    <source>
        <dbReference type="WBParaSite" id="PEQ_0000098301-mRNA-1"/>
    </source>
</evidence>
<dbReference type="InterPro" id="IPR001752">
    <property type="entry name" value="Kinesin_motor_dom"/>
</dbReference>
<dbReference type="Proteomes" id="UP000887564">
    <property type="component" value="Unplaced"/>
</dbReference>
<dbReference type="AlphaFoldDB" id="A0A914R3Z9"/>